<comment type="caution">
    <text evidence="7">The sequence shown here is derived from an EMBL/GenBank/DDBJ whole genome shotgun (WGS) entry which is preliminary data.</text>
</comment>
<dbReference type="InterPro" id="IPR014436">
    <property type="entry name" value="Extradiol_dOase_DODA"/>
</dbReference>
<evidence type="ECO:0000256" key="5">
    <source>
        <dbReference type="ARBA" id="ARBA00023002"/>
    </source>
</evidence>
<dbReference type="Pfam" id="PF02900">
    <property type="entry name" value="LigB"/>
    <property type="match status" value="1"/>
</dbReference>
<keyword evidence="5" id="KW-0560">Oxidoreductase</keyword>
<dbReference type="GO" id="GO:0008198">
    <property type="term" value="F:ferrous iron binding"/>
    <property type="evidence" value="ECO:0007669"/>
    <property type="project" value="InterPro"/>
</dbReference>
<dbReference type="PANTHER" id="PTHR30096">
    <property type="entry name" value="4,5-DOPA DIOXYGENASE EXTRADIOL-LIKE PROTEIN"/>
    <property type="match status" value="1"/>
</dbReference>
<evidence type="ECO:0000256" key="2">
    <source>
        <dbReference type="ARBA" id="ARBA00007581"/>
    </source>
</evidence>
<dbReference type="EMBL" id="LSLI01000026">
    <property type="protein sequence ID" value="KXS32549.1"/>
    <property type="molecule type" value="Genomic_DNA"/>
</dbReference>
<protein>
    <submittedName>
        <fullName evidence="7">Extradiol ring-cleavage dioxygenase class III protein subunit B</fullName>
    </submittedName>
</protein>
<keyword evidence="3" id="KW-0479">Metal-binding</keyword>
<dbReference type="SUPFAM" id="SSF53213">
    <property type="entry name" value="LigB-like"/>
    <property type="match status" value="1"/>
</dbReference>
<accession>A0A139BUA1</accession>
<keyword evidence="7" id="KW-0223">Dioxygenase</keyword>
<proteinExistence type="inferred from homology"/>
<evidence type="ECO:0000259" key="6">
    <source>
        <dbReference type="Pfam" id="PF02900"/>
    </source>
</evidence>
<dbReference type="GO" id="GO:0008270">
    <property type="term" value="F:zinc ion binding"/>
    <property type="evidence" value="ECO:0007669"/>
    <property type="project" value="InterPro"/>
</dbReference>
<dbReference type="Gene3D" id="3.40.830.10">
    <property type="entry name" value="LigB-like"/>
    <property type="match status" value="1"/>
</dbReference>
<keyword evidence="4" id="KW-0862">Zinc</keyword>
<evidence type="ECO:0000256" key="4">
    <source>
        <dbReference type="ARBA" id="ARBA00022833"/>
    </source>
</evidence>
<feature type="domain" description="Extradiol ring-cleavage dioxygenase class III enzyme subunit B" evidence="6">
    <location>
        <begin position="43"/>
        <end position="245"/>
    </location>
</feature>
<dbReference type="Proteomes" id="UP000070578">
    <property type="component" value="Unassembled WGS sequence"/>
</dbReference>
<organism evidence="7 8">
    <name type="scientific">Candidatus Gallionella acididurans</name>
    <dbReference type="NCBI Taxonomy" id="1796491"/>
    <lineage>
        <taxon>Bacteria</taxon>
        <taxon>Pseudomonadati</taxon>
        <taxon>Pseudomonadota</taxon>
        <taxon>Betaproteobacteria</taxon>
        <taxon>Nitrosomonadales</taxon>
        <taxon>Gallionellaceae</taxon>
        <taxon>Gallionella</taxon>
    </lineage>
</organism>
<reference evidence="7 8" key="2">
    <citation type="submission" date="2016-03" db="EMBL/GenBank/DDBJ databases">
        <title>New uncultured bacterium of the family Gallionellaceae from acid mine drainage: description and reconstruction of genome based on metagenomic analysis of microbial community.</title>
        <authorList>
            <person name="Kadnikov V."/>
            <person name="Ivasenko D."/>
            <person name="Beletsky A."/>
            <person name="Mardanov A."/>
            <person name="Danilova E."/>
            <person name="Pimenov N."/>
            <person name="Karnachuk O."/>
            <person name="Ravin N."/>
        </authorList>
    </citation>
    <scope>NUCLEOTIDE SEQUENCE [LARGE SCALE GENOMIC DNA]</scope>
    <source>
        <strain evidence="7">ShG14-8</strain>
    </source>
</reference>
<reference evidence="7 8" key="1">
    <citation type="submission" date="2016-02" db="EMBL/GenBank/DDBJ databases">
        <authorList>
            <person name="Wen L."/>
            <person name="He K."/>
            <person name="Yang H."/>
        </authorList>
    </citation>
    <scope>NUCLEOTIDE SEQUENCE [LARGE SCALE GENOMIC DNA]</scope>
    <source>
        <strain evidence="7">ShG14-8</strain>
    </source>
</reference>
<dbReference type="CDD" id="cd07363">
    <property type="entry name" value="45_DOPA_Dioxygenase"/>
    <property type="match status" value="1"/>
</dbReference>
<dbReference type="GO" id="GO:0016702">
    <property type="term" value="F:oxidoreductase activity, acting on single donors with incorporation of molecular oxygen, incorporation of two atoms of oxygen"/>
    <property type="evidence" value="ECO:0007669"/>
    <property type="project" value="UniProtKB-ARBA"/>
</dbReference>
<comment type="cofactor">
    <cofactor evidence="1">
        <name>Zn(2+)</name>
        <dbReference type="ChEBI" id="CHEBI:29105"/>
    </cofactor>
</comment>
<comment type="similarity">
    <text evidence="2">Belongs to the DODA-type extradiol aromatic ring-opening dioxygenase family.</text>
</comment>
<name>A0A139BUA1_9PROT</name>
<dbReference type="AlphaFoldDB" id="A0A139BUA1"/>
<evidence type="ECO:0000256" key="3">
    <source>
        <dbReference type="ARBA" id="ARBA00022723"/>
    </source>
</evidence>
<sequence>MELEIDMSMRMPVVFVSHGAPDALLKAPDAVACWSEIGQLLPEPAAILVVSAHWEARQPTVSLSHSPETIHDFSGFSPELFRMQYRAPGAPALAERVASLLSAANLAADLNPNRGLDHGAWVPLSAMYPQADVPVTQLSLVRDADPATHFELGRALAPLRDEGVLIVGSGAITHNFAWLDWRANPDKAPMPQAEVFTDWVAGRLAAQDISALLTYRSAPYGAESHPSEEHFLPLFVAMGAAKDNTPQRYRPRFSYGALSMDAYLWRD</sequence>
<gene>
    <name evidence="7" type="ORF">AWT59_1318</name>
</gene>
<dbReference type="PANTHER" id="PTHR30096:SF0">
    <property type="entry name" value="4,5-DOPA DIOXYGENASE EXTRADIOL-LIKE PROTEIN"/>
    <property type="match status" value="1"/>
</dbReference>
<evidence type="ECO:0000256" key="1">
    <source>
        <dbReference type="ARBA" id="ARBA00001947"/>
    </source>
</evidence>
<dbReference type="PATRIC" id="fig|1796491.3.peg.1442"/>
<evidence type="ECO:0000313" key="7">
    <source>
        <dbReference type="EMBL" id="KXS32549.1"/>
    </source>
</evidence>
<evidence type="ECO:0000313" key="8">
    <source>
        <dbReference type="Proteomes" id="UP000070578"/>
    </source>
</evidence>
<dbReference type="InterPro" id="IPR004183">
    <property type="entry name" value="Xdiol_dOase_suB"/>
</dbReference>
<dbReference type="PIRSF" id="PIRSF006157">
    <property type="entry name" value="Doxgns_DODA"/>
    <property type="match status" value="1"/>
</dbReference>